<feature type="transmembrane region" description="Helical" evidence="5">
    <location>
        <begin position="192"/>
        <end position="212"/>
    </location>
</feature>
<dbReference type="PANTHER" id="PTHR23508:SF10">
    <property type="entry name" value="CARBOXYLIC ACID TRANSPORTER PROTEIN HOMOLOG"/>
    <property type="match status" value="1"/>
</dbReference>
<evidence type="ECO:0000259" key="6">
    <source>
        <dbReference type="PROSITE" id="PS50850"/>
    </source>
</evidence>
<dbReference type="AlphaFoldDB" id="A0A858RQ49"/>
<feature type="transmembrane region" description="Helical" evidence="5">
    <location>
        <begin position="249"/>
        <end position="267"/>
    </location>
</feature>
<gene>
    <name evidence="7" type="ORF">HHL09_22725</name>
</gene>
<dbReference type="InterPro" id="IPR005829">
    <property type="entry name" value="Sugar_transporter_CS"/>
</dbReference>
<evidence type="ECO:0000256" key="5">
    <source>
        <dbReference type="SAM" id="Phobius"/>
    </source>
</evidence>
<dbReference type="EMBL" id="CP051774">
    <property type="protein sequence ID" value="QJE98479.1"/>
    <property type="molecule type" value="Genomic_DNA"/>
</dbReference>
<dbReference type="PROSITE" id="PS50850">
    <property type="entry name" value="MFS"/>
    <property type="match status" value="1"/>
</dbReference>
<dbReference type="InterPro" id="IPR005828">
    <property type="entry name" value="MFS_sugar_transport-like"/>
</dbReference>
<dbReference type="GO" id="GO:0005886">
    <property type="term" value="C:plasma membrane"/>
    <property type="evidence" value="ECO:0007669"/>
    <property type="project" value="TreeGrafter"/>
</dbReference>
<feature type="transmembrane region" description="Helical" evidence="5">
    <location>
        <begin position="303"/>
        <end position="322"/>
    </location>
</feature>
<feature type="domain" description="Major facilitator superfamily (MFS) profile" evidence="6">
    <location>
        <begin position="24"/>
        <end position="450"/>
    </location>
</feature>
<evidence type="ECO:0000256" key="4">
    <source>
        <dbReference type="ARBA" id="ARBA00023136"/>
    </source>
</evidence>
<protein>
    <submittedName>
        <fullName evidence="7">MFS transporter</fullName>
    </submittedName>
</protein>
<feature type="transmembrane region" description="Helical" evidence="5">
    <location>
        <begin position="396"/>
        <end position="415"/>
    </location>
</feature>
<feature type="transmembrane region" description="Helical" evidence="5">
    <location>
        <begin position="355"/>
        <end position="376"/>
    </location>
</feature>
<dbReference type="InterPro" id="IPR036259">
    <property type="entry name" value="MFS_trans_sf"/>
</dbReference>
<organism evidence="7 8">
    <name type="scientific">Luteolibacter luteus</name>
    <dbReference type="NCBI Taxonomy" id="2728835"/>
    <lineage>
        <taxon>Bacteria</taxon>
        <taxon>Pseudomonadati</taxon>
        <taxon>Verrucomicrobiota</taxon>
        <taxon>Verrucomicrobiia</taxon>
        <taxon>Verrucomicrobiales</taxon>
        <taxon>Verrucomicrobiaceae</taxon>
        <taxon>Luteolibacter</taxon>
    </lineage>
</organism>
<feature type="transmembrane region" description="Helical" evidence="5">
    <location>
        <begin position="427"/>
        <end position="446"/>
    </location>
</feature>
<dbReference type="PROSITE" id="PS00217">
    <property type="entry name" value="SUGAR_TRANSPORT_2"/>
    <property type="match status" value="1"/>
</dbReference>
<dbReference type="Proteomes" id="UP000501812">
    <property type="component" value="Chromosome"/>
</dbReference>
<feature type="transmembrane region" description="Helical" evidence="5">
    <location>
        <begin position="329"/>
        <end position="349"/>
    </location>
</feature>
<reference evidence="7 8" key="1">
    <citation type="submission" date="2020-04" db="EMBL/GenBank/DDBJ databases">
        <title>Luteolibacter sp. G-1-1-1 isolated from soil.</title>
        <authorList>
            <person name="Dahal R.H."/>
        </authorList>
    </citation>
    <scope>NUCLEOTIDE SEQUENCE [LARGE SCALE GENOMIC DNA]</scope>
    <source>
        <strain evidence="7 8">G-1-1-1</strain>
    </source>
</reference>
<evidence type="ECO:0000313" key="8">
    <source>
        <dbReference type="Proteomes" id="UP000501812"/>
    </source>
</evidence>
<dbReference type="PANTHER" id="PTHR23508">
    <property type="entry name" value="CARBOXYLIC ACID TRANSPORTER PROTEIN HOMOLOG"/>
    <property type="match status" value="1"/>
</dbReference>
<evidence type="ECO:0000313" key="7">
    <source>
        <dbReference type="EMBL" id="QJE98479.1"/>
    </source>
</evidence>
<accession>A0A858RQ49</accession>
<dbReference type="KEGG" id="luo:HHL09_22725"/>
<dbReference type="RefSeq" id="WP_169456965.1">
    <property type="nucleotide sequence ID" value="NZ_CP051774.1"/>
</dbReference>
<keyword evidence="8" id="KW-1185">Reference proteome</keyword>
<keyword evidence="2 5" id="KW-0812">Transmembrane</keyword>
<dbReference type="Pfam" id="PF00083">
    <property type="entry name" value="Sugar_tr"/>
    <property type="match status" value="1"/>
</dbReference>
<dbReference type="Gene3D" id="1.20.1250.20">
    <property type="entry name" value="MFS general substrate transporter like domains"/>
    <property type="match status" value="2"/>
</dbReference>
<evidence type="ECO:0000256" key="1">
    <source>
        <dbReference type="ARBA" id="ARBA00004141"/>
    </source>
</evidence>
<evidence type="ECO:0000256" key="2">
    <source>
        <dbReference type="ARBA" id="ARBA00022692"/>
    </source>
</evidence>
<proteinExistence type="predicted"/>
<feature type="transmembrane region" description="Helical" evidence="5">
    <location>
        <begin position="20"/>
        <end position="37"/>
    </location>
</feature>
<keyword evidence="3 5" id="KW-1133">Transmembrane helix</keyword>
<keyword evidence="4 5" id="KW-0472">Membrane</keyword>
<evidence type="ECO:0000256" key="3">
    <source>
        <dbReference type="ARBA" id="ARBA00022989"/>
    </source>
</evidence>
<feature type="transmembrane region" description="Helical" evidence="5">
    <location>
        <begin position="96"/>
        <end position="116"/>
    </location>
</feature>
<feature type="transmembrane region" description="Helical" evidence="5">
    <location>
        <begin position="122"/>
        <end position="142"/>
    </location>
</feature>
<dbReference type="SUPFAM" id="SSF103473">
    <property type="entry name" value="MFS general substrate transporter"/>
    <property type="match status" value="1"/>
</dbReference>
<dbReference type="InterPro" id="IPR020846">
    <property type="entry name" value="MFS_dom"/>
</dbReference>
<name>A0A858RQ49_9BACT</name>
<dbReference type="GO" id="GO:0046943">
    <property type="term" value="F:carboxylic acid transmembrane transporter activity"/>
    <property type="evidence" value="ECO:0007669"/>
    <property type="project" value="TreeGrafter"/>
</dbReference>
<comment type="subcellular location">
    <subcellularLocation>
        <location evidence="1">Membrane</location>
        <topology evidence="1">Multi-pass membrane protein</topology>
    </subcellularLocation>
</comment>
<sequence length="457" mass="49498">MANLSDNPKHRPWWTQLNGYHWFVMIVASLAWFFDCLDQRLFSLARNPALKSLMPGAEAGEIQAVGKEVTALFLVGWGIGGMIFGALGDRYGRSKMLTVTVLLYSVFTGLSFFSHYYWDFAIYRFLTGVGVGGVFGLAVALIAETVPDGARAGALGTLQVLSTVGNISAAFIKMGIDNLEAGGTIAPGNGWRWLFLVGALPAFLVFFIRGHLKEPEPWLKLKREGRLPTGGIFAPYAALLSDKRWRHNLIVGAIIASTGVVGLWAIGEYAVDLQRIVFRKHFEGLGMAPADIDKAMNAAVSKAYLLSMVGAALGMSFFTWLCGKLGRRASFAVGFTSAAVITALVYWKMNSPMDAYWMTPLMSGAQLGILAGFAIYLPELFPSRLRSTGTSFCYNLGRFAAAGGSFFSAALAKGAYGQFGSPVMERYSAMTMCAIYIVGIIALLWAPETKGKPLPED</sequence>